<comment type="caution">
    <text evidence="10">The sequence shown here is derived from an EMBL/GenBank/DDBJ whole genome shotgun (WGS) entry which is preliminary data.</text>
</comment>
<accession>A0A327NNN5</accession>
<dbReference type="Gene3D" id="3.90.70.50">
    <property type="entry name" value="Peptidase C10, streptopain"/>
    <property type="match status" value="2"/>
</dbReference>
<reference evidence="10 11" key="1">
    <citation type="submission" date="2018-06" db="EMBL/GenBank/DDBJ databases">
        <title>Spirosoma sp. HMF3257 Genome sequencing and assembly.</title>
        <authorList>
            <person name="Kang H."/>
            <person name="Cha I."/>
            <person name="Kim H."/>
            <person name="Kang J."/>
            <person name="Joh K."/>
        </authorList>
    </citation>
    <scope>NUCLEOTIDE SEQUENCE [LARGE SCALE GENOMIC DNA]</scope>
    <source>
        <strain evidence="10 11">HMF3257</strain>
    </source>
</reference>
<feature type="signal peptide" evidence="7">
    <location>
        <begin position="1"/>
        <end position="22"/>
    </location>
</feature>
<evidence type="ECO:0000259" key="9">
    <source>
        <dbReference type="Pfam" id="PF18962"/>
    </source>
</evidence>
<dbReference type="InterPro" id="IPR026444">
    <property type="entry name" value="Secre_tail"/>
</dbReference>
<dbReference type="OrthoDB" id="2235251at2"/>
<dbReference type="Pfam" id="PF13734">
    <property type="entry name" value="Inhibitor_I69"/>
    <property type="match status" value="1"/>
</dbReference>
<comment type="similarity">
    <text evidence="1">Belongs to the peptidase C10 family.</text>
</comment>
<evidence type="ECO:0000256" key="2">
    <source>
        <dbReference type="ARBA" id="ARBA00022670"/>
    </source>
</evidence>
<organism evidence="10 11">
    <name type="scientific">Spirosoma telluris</name>
    <dbReference type="NCBI Taxonomy" id="2183553"/>
    <lineage>
        <taxon>Bacteria</taxon>
        <taxon>Pseudomonadati</taxon>
        <taxon>Bacteroidota</taxon>
        <taxon>Cytophagia</taxon>
        <taxon>Cytophagales</taxon>
        <taxon>Cytophagaceae</taxon>
        <taxon>Spirosoma</taxon>
    </lineage>
</organism>
<keyword evidence="2" id="KW-0645">Protease</keyword>
<feature type="domain" description="Secretion system C-terminal sorting" evidence="9">
    <location>
        <begin position="791"/>
        <end position="862"/>
    </location>
</feature>
<dbReference type="Proteomes" id="UP000249016">
    <property type="component" value="Unassembled WGS sequence"/>
</dbReference>
<dbReference type="InterPro" id="IPR038765">
    <property type="entry name" value="Papain-like_cys_pep_sf"/>
</dbReference>
<dbReference type="EMBL" id="QLII01000001">
    <property type="protein sequence ID" value="RAI75596.1"/>
    <property type="molecule type" value="Genomic_DNA"/>
</dbReference>
<feature type="active site" description="Nucleophile" evidence="6">
    <location>
        <position position="187"/>
    </location>
</feature>
<evidence type="ECO:0000313" key="11">
    <source>
        <dbReference type="Proteomes" id="UP000249016"/>
    </source>
</evidence>
<feature type="chain" id="PRO_5016349123" description="T9SS type A sorting domain-containing protein" evidence="7">
    <location>
        <begin position="23"/>
        <end position="866"/>
    </location>
</feature>
<protein>
    <recommendedName>
        <fullName evidence="12">T9SS type A sorting domain-containing protein</fullName>
    </recommendedName>
</protein>
<dbReference type="InterPro" id="IPR025896">
    <property type="entry name" value="Spi_Prtas-inh"/>
</dbReference>
<keyword evidence="3 7" id="KW-0732">Signal</keyword>
<dbReference type="RefSeq" id="WP_111344190.1">
    <property type="nucleotide sequence ID" value="NZ_QLII01000001.1"/>
</dbReference>
<evidence type="ECO:0000256" key="5">
    <source>
        <dbReference type="ARBA" id="ARBA00022807"/>
    </source>
</evidence>
<dbReference type="Gene3D" id="2.60.40.10">
    <property type="entry name" value="Immunoglobulins"/>
    <property type="match status" value="1"/>
</dbReference>
<sequence>MKHVYKIWLLLLTVCYAWTLQAAPVDSLTVSKVATAYLSQYVDRFEGLECVVKRTSTDGTALYYIFNHKNNKGFIIVTADDACFPILGYATTGNFAPDNIPPQLDKMLFHRAAEIRFIKREKFTANDEIKQFWQRLKYPPAAARLGQALAVGPLLTTTWNQSPYYNDLCPADAKAPQADGYKVVSGCVATAMAQIMKYHNFPKTGQGVYSYTHSKYGRLSADFSGTTYNWTSMPNRVTSRNTAVATLMYHCGVSVNMDYDISTSGGSSAATADVAEALKKYFGYASSAKYVKREGMSEAAWTALLKIELDAKRPIQYRGSGSEGGHSFVCDGYSNDNTFHFNWGWDSQSDGYFNINALNPGSLGTGGGAGGFNSGQGAVIGIQPAVATSSSFDLQLNKKITVNPTSIDFGDDLTVSFNITNQGNAPFQGDYSVAIFTNTGDFINFIDQPKTNFSLPAGNKYVSDLTFTQKSLFLSEGNYLIAAYYREPQKEWQLLGKATFANPLQVAVNGVNDNLKMYKTPLQTSTSPIYQKTPFTVSCNIANFGTTTFEGDLRMTLYNLDGSYVSNIEIKNGLSLTPNTYYSSTLEFKTSGLDVPTGTYLVALTYKRKTETSYSILAAYKDSNGTYPNLIQVVVAAVPLVADRFEPNEKEAQAFSLPMSFVNNVASITTEGSNLHVGSDIDYYKLNVASGYTYEVKARVHDSDNSGNGKTYTSDIIFSYKVGSGAYSDVYDVSINDSNDKINLKDANTVIFKLAPYFVGEKGTYLLDIQVIRKQIVLGVEDEGLNEQLVVYPNPTTGPITVQTPNPVRLHAINVMNVMGQKVMELDYKQVTDKINLDLSRYPAGMYYLQLTNDTQSITRKVSLIK</sequence>
<keyword evidence="5" id="KW-0788">Thiol protease</keyword>
<evidence type="ECO:0000313" key="10">
    <source>
        <dbReference type="EMBL" id="RAI75596.1"/>
    </source>
</evidence>
<name>A0A327NNN5_9BACT</name>
<evidence type="ECO:0000256" key="4">
    <source>
        <dbReference type="ARBA" id="ARBA00022801"/>
    </source>
</evidence>
<evidence type="ECO:0000256" key="6">
    <source>
        <dbReference type="PIRSR" id="PIRSR600200-1"/>
    </source>
</evidence>
<keyword evidence="11" id="KW-1185">Reference proteome</keyword>
<dbReference type="NCBIfam" id="TIGR04183">
    <property type="entry name" value="Por_Secre_tail"/>
    <property type="match status" value="1"/>
</dbReference>
<dbReference type="GO" id="GO:0006508">
    <property type="term" value="P:proteolysis"/>
    <property type="evidence" value="ECO:0007669"/>
    <property type="project" value="UniProtKB-KW"/>
</dbReference>
<dbReference type="InterPro" id="IPR044934">
    <property type="entry name" value="Streptopain_sf"/>
</dbReference>
<keyword evidence="4" id="KW-0378">Hydrolase</keyword>
<evidence type="ECO:0000256" key="3">
    <source>
        <dbReference type="ARBA" id="ARBA00022729"/>
    </source>
</evidence>
<dbReference type="AlphaFoldDB" id="A0A327NNN5"/>
<dbReference type="InterPro" id="IPR013783">
    <property type="entry name" value="Ig-like_fold"/>
</dbReference>
<dbReference type="GO" id="GO:0008234">
    <property type="term" value="F:cysteine-type peptidase activity"/>
    <property type="evidence" value="ECO:0007669"/>
    <property type="project" value="UniProtKB-KW"/>
</dbReference>
<dbReference type="Pfam" id="PF18962">
    <property type="entry name" value="Por_Secre_tail"/>
    <property type="match status" value="1"/>
</dbReference>
<dbReference type="PRINTS" id="PR00797">
    <property type="entry name" value="STREPTOPAIN"/>
</dbReference>
<evidence type="ECO:0000256" key="7">
    <source>
        <dbReference type="SAM" id="SignalP"/>
    </source>
</evidence>
<dbReference type="InterPro" id="IPR000200">
    <property type="entry name" value="Peptidase_C10"/>
</dbReference>
<feature type="active site" description="Proton acceptor" evidence="6">
    <location>
        <position position="326"/>
    </location>
</feature>
<evidence type="ECO:0000256" key="1">
    <source>
        <dbReference type="ARBA" id="ARBA00009693"/>
    </source>
</evidence>
<feature type="domain" description="Spi protease inhibitor" evidence="8">
    <location>
        <begin position="23"/>
        <end position="108"/>
    </location>
</feature>
<dbReference type="Pfam" id="PF01640">
    <property type="entry name" value="Peptidase_C10"/>
    <property type="match status" value="1"/>
</dbReference>
<dbReference type="SUPFAM" id="SSF54001">
    <property type="entry name" value="Cysteine proteinases"/>
    <property type="match status" value="1"/>
</dbReference>
<evidence type="ECO:0008006" key="12">
    <source>
        <dbReference type="Google" id="ProtNLM"/>
    </source>
</evidence>
<evidence type="ECO:0000259" key="8">
    <source>
        <dbReference type="Pfam" id="PF13734"/>
    </source>
</evidence>
<proteinExistence type="inferred from homology"/>
<gene>
    <name evidence="10" type="ORF">HMF3257_18105</name>
</gene>